<dbReference type="SUPFAM" id="SSF53850">
    <property type="entry name" value="Periplasmic binding protein-like II"/>
    <property type="match status" value="1"/>
</dbReference>
<evidence type="ECO:0000256" key="2">
    <source>
        <dbReference type="ARBA" id="ARBA00008520"/>
    </source>
</evidence>
<dbReference type="PANTHER" id="PTHR43649">
    <property type="entry name" value="ARABINOSE-BINDING PROTEIN-RELATED"/>
    <property type="match status" value="1"/>
</dbReference>
<accession>A0A285T1W0</accession>
<dbReference type="OrthoDB" id="9803049at2"/>
<keyword evidence="4" id="KW-1185">Reference proteome</keyword>
<dbReference type="PANTHER" id="PTHR43649:SF12">
    <property type="entry name" value="DIACETYLCHITOBIOSE BINDING PROTEIN DASA"/>
    <property type="match status" value="1"/>
</dbReference>
<dbReference type="InterPro" id="IPR006059">
    <property type="entry name" value="SBP"/>
</dbReference>
<proteinExistence type="inferred from homology"/>
<organism evidence="3 4">
    <name type="scientific">Rhodobacter maris</name>
    <dbReference type="NCBI Taxonomy" id="446682"/>
    <lineage>
        <taxon>Bacteria</taxon>
        <taxon>Pseudomonadati</taxon>
        <taxon>Pseudomonadota</taxon>
        <taxon>Alphaproteobacteria</taxon>
        <taxon>Rhodobacterales</taxon>
        <taxon>Rhodobacter group</taxon>
        <taxon>Rhodobacter</taxon>
    </lineage>
</organism>
<dbReference type="Gene3D" id="3.40.190.10">
    <property type="entry name" value="Periplasmic binding protein-like II"/>
    <property type="match status" value="1"/>
</dbReference>
<evidence type="ECO:0000256" key="1">
    <source>
        <dbReference type="ARBA" id="ARBA00004418"/>
    </source>
</evidence>
<comment type="similarity">
    <text evidence="2">Belongs to the bacterial solute-binding protein 1 family.</text>
</comment>
<comment type="subcellular location">
    <subcellularLocation>
        <location evidence="1">Periplasm</location>
    </subcellularLocation>
</comment>
<dbReference type="RefSeq" id="WP_097070927.1">
    <property type="nucleotide sequence ID" value="NZ_OBMT01000013.1"/>
</dbReference>
<dbReference type="Proteomes" id="UP000219111">
    <property type="component" value="Unassembled WGS sequence"/>
</dbReference>
<dbReference type="InterPro" id="IPR050490">
    <property type="entry name" value="Bact_solute-bd_prot1"/>
</dbReference>
<sequence>MSKIVMRIVTIVILALAALRLEAAPITVLTRDGGPIASPARAHGAEFLQATGQPVTVETRPFDALYGEIMMGFVTGQTPADVLLFPADWLPDFAPYLQPVPARLVQSPLVQGIHPAYRDRQMRWRGQWMAVSLDGDLHMGAYRRDLFEDPATRTAFKAATGMALAPPATWADYAKIAAFFHGRKDPAGQPLAGTLEASAPDGQRLWSLFSHAAAYTAHPDYPGYFFFDPETMAPEIDNPAWLRALNDYLAAVASGVDETGPLSSHGVRSAFAAGRSAMALDWSDIGVLATDATAFTTGDRVGFFALPGVDDVWNPETKAWDKLAAPRAVPFLAFGGWIAAVPREAVQPAEAWDFIAFMAAPDRAARDVMSGASGFNPYRRAQLEDRTGWAALMGAAPAASYLDVLHQSLDAPQAAQDLRLPGYPAYMAALEARIGKVLAKEMTPEAALQAAAADWDRITDRLGRASQRRHYREAMGLEAASQ</sequence>
<evidence type="ECO:0000313" key="3">
    <source>
        <dbReference type="EMBL" id="SOC15302.1"/>
    </source>
</evidence>
<evidence type="ECO:0000313" key="4">
    <source>
        <dbReference type="Proteomes" id="UP000219111"/>
    </source>
</evidence>
<reference evidence="4" key="1">
    <citation type="submission" date="2017-08" db="EMBL/GenBank/DDBJ databases">
        <authorList>
            <person name="Varghese N."/>
            <person name="Submissions S."/>
        </authorList>
    </citation>
    <scope>NUCLEOTIDE SEQUENCE [LARGE SCALE GENOMIC DNA]</scope>
    <source>
        <strain evidence="4">JA276</strain>
    </source>
</reference>
<dbReference type="EMBL" id="OBMT01000013">
    <property type="protein sequence ID" value="SOC15302.1"/>
    <property type="molecule type" value="Genomic_DNA"/>
</dbReference>
<gene>
    <name evidence="3" type="ORF">SAMN05877831_11355</name>
</gene>
<dbReference type="Pfam" id="PF01547">
    <property type="entry name" value="SBP_bac_1"/>
    <property type="match status" value="1"/>
</dbReference>
<name>A0A285T1W0_9RHOB</name>
<protein>
    <submittedName>
        <fullName evidence="3">Carbohydrate ABC transporter substrate-binding protein (CUT1 family)</fullName>
    </submittedName>
</protein>
<dbReference type="GO" id="GO:0042597">
    <property type="term" value="C:periplasmic space"/>
    <property type="evidence" value="ECO:0007669"/>
    <property type="project" value="UniProtKB-SubCell"/>
</dbReference>
<dbReference type="AlphaFoldDB" id="A0A285T1W0"/>